<dbReference type="KEGG" id="bmei:Spa11_25550"/>
<keyword evidence="1" id="KW-0472">Membrane</keyword>
<feature type="transmembrane region" description="Helical" evidence="1">
    <location>
        <begin position="20"/>
        <end position="41"/>
    </location>
</feature>
<sequence length="362" mass="39441">MQRPTASRVRPDAAASGFTLVELLVVIAIIGILVALLLPAVQAAREAARRNQCKSQLKQLALGSINHHDVHSHFQTGGWGWAYIGDPDWGFGKDQPGGWVFNTLPFIEEQALRDSSGDGQRTDASGRRPDRTQLEMARAVVQTPVKLTNCPSRRPAIPYKRWGGTLKNALTPEESIKMDYAINAGHVFVEWPDNTIYEGPADYSAAARAQFYERADNLLNTTNAADGTAAYSGVSFGRSEVGIRQITDGTSHTYLIGEKYVPANNYDATTDWAGDNETWCTGFNNDNFRATATNNGADALVPIPDSDLTSPQSPNRFGSAHSSVWLVAMCDGSVHAMSYDLDWQIHRDLGNRADGNVASVNN</sequence>
<organism evidence="3 4">
    <name type="scientific">Botrimarina mediterranea</name>
    <dbReference type="NCBI Taxonomy" id="2528022"/>
    <lineage>
        <taxon>Bacteria</taxon>
        <taxon>Pseudomonadati</taxon>
        <taxon>Planctomycetota</taxon>
        <taxon>Planctomycetia</taxon>
        <taxon>Pirellulales</taxon>
        <taxon>Lacipirellulaceae</taxon>
        <taxon>Botrimarina</taxon>
    </lineage>
</organism>
<dbReference type="NCBIfam" id="TIGR02532">
    <property type="entry name" value="IV_pilin_GFxxxE"/>
    <property type="match status" value="1"/>
</dbReference>
<dbReference type="PROSITE" id="PS00409">
    <property type="entry name" value="PROKAR_NTER_METHYL"/>
    <property type="match status" value="1"/>
</dbReference>
<reference evidence="3 4" key="1">
    <citation type="submission" date="2019-02" db="EMBL/GenBank/DDBJ databases">
        <title>Deep-cultivation of Planctomycetes and their phenomic and genomic characterization uncovers novel biology.</title>
        <authorList>
            <person name="Wiegand S."/>
            <person name="Jogler M."/>
            <person name="Boedeker C."/>
            <person name="Pinto D."/>
            <person name="Vollmers J."/>
            <person name="Rivas-Marin E."/>
            <person name="Kohn T."/>
            <person name="Peeters S.H."/>
            <person name="Heuer A."/>
            <person name="Rast P."/>
            <person name="Oberbeckmann S."/>
            <person name="Bunk B."/>
            <person name="Jeske O."/>
            <person name="Meyerdierks A."/>
            <person name="Storesund J.E."/>
            <person name="Kallscheuer N."/>
            <person name="Luecker S."/>
            <person name="Lage O.M."/>
            <person name="Pohl T."/>
            <person name="Merkel B.J."/>
            <person name="Hornburger P."/>
            <person name="Mueller R.-W."/>
            <person name="Bruemmer F."/>
            <person name="Labrenz M."/>
            <person name="Spormann A.M."/>
            <person name="Op den Camp H."/>
            <person name="Overmann J."/>
            <person name="Amann R."/>
            <person name="Jetten M.S.M."/>
            <person name="Mascher T."/>
            <person name="Medema M.H."/>
            <person name="Devos D.P."/>
            <person name="Kaster A.-K."/>
            <person name="Ovreas L."/>
            <person name="Rohde M."/>
            <person name="Galperin M.Y."/>
            <person name="Jogler C."/>
        </authorList>
    </citation>
    <scope>NUCLEOTIDE SEQUENCE [LARGE SCALE GENOMIC DNA]</scope>
    <source>
        <strain evidence="3 4">Spa11</strain>
    </source>
</reference>
<dbReference type="EMBL" id="CP036349">
    <property type="protein sequence ID" value="QDV74352.1"/>
    <property type="molecule type" value="Genomic_DNA"/>
</dbReference>
<keyword evidence="1" id="KW-0812">Transmembrane</keyword>
<dbReference type="InterPro" id="IPR012902">
    <property type="entry name" value="N_methyl_site"/>
</dbReference>
<dbReference type="PANTHER" id="PTHR30093">
    <property type="entry name" value="GENERAL SECRETION PATHWAY PROTEIN G"/>
    <property type="match status" value="1"/>
</dbReference>
<feature type="domain" description="DUF1559" evidence="2">
    <location>
        <begin position="42"/>
        <end position="342"/>
    </location>
</feature>
<proteinExistence type="predicted"/>
<dbReference type="PANTHER" id="PTHR30093:SF2">
    <property type="entry name" value="TYPE II SECRETION SYSTEM PROTEIN H"/>
    <property type="match status" value="1"/>
</dbReference>
<dbReference type="Pfam" id="PF07596">
    <property type="entry name" value="SBP_bac_10"/>
    <property type="match status" value="1"/>
</dbReference>
<dbReference type="InterPro" id="IPR045584">
    <property type="entry name" value="Pilin-like"/>
</dbReference>
<evidence type="ECO:0000256" key="1">
    <source>
        <dbReference type="SAM" id="Phobius"/>
    </source>
</evidence>
<evidence type="ECO:0000313" key="3">
    <source>
        <dbReference type="EMBL" id="QDV74352.1"/>
    </source>
</evidence>
<keyword evidence="4" id="KW-1185">Reference proteome</keyword>
<dbReference type="RefSeq" id="WP_145112692.1">
    <property type="nucleotide sequence ID" value="NZ_CP036349.1"/>
</dbReference>
<evidence type="ECO:0000313" key="4">
    <source>
        <dbReference type="Proteomes" id="UP000316426"/>
    </source>
</evidence>
<dbReference type="SUPFAM" id="SSF54523">
    <property type="entry name" value="Pili subunits"/>
    <property type="match status" value="1"/>
</dbReference>
<evidence type="ECO:0000259" key="2">
    <source>
        <dbReference type="Pfam" id="PF07596"/>
    </source>
</evidence>
<name>A0A518K986_9BACT</name>
<protein>
    <recommendedName>
        <fullName evidence="2">DUF1559 domain-containing protein</fullName>
    </recommendedName>
</protein>
<dbReference type="Proteomes" id="UP000316426">
    <property type="component" value="Chromosome"/>
</dbReference>
<accession>A0A518K986</accession>
<dbReference type="InterPro" id="IPR011453">
    <property type="entry name" value="DUF1559"/>
</dbReference>
<gene>
    <name evidence="3" type="ORF">Spa11_25550</name>
</gene>
<dbReference type="Gene3D" id="3.30.700.10">
    <property type="entry name" value="Glycoprotein, Type 4 Pilin"/>
    <property type="match status" value="1"/>
</dbReference>
<keyword evidence="1" id="KW-1133">Transmembrane helix</keyword>
<dbReference type="Pfam" id="PF07963">
    <property type="entry name" value="N_methyl"/>
    <property type="match status" value="1"/>
</dbReference>
<dbReference type="AlphaFoldDB" id="A0A518K986"/>